<evidence type="ECO:0000256" key="2">
    <source>
        <dbReference type="ARBA" id="ARBA00023315"/>
    </source>
</evidence>
<feature type="transmembrane region" description="Helical" evidence="3">
    <location>
        <begin position="6"/>
        <end position="27"/>
    </location>
</feature>
<dbReference type="InterPro" id="IPR002123">
    <property type="entry name" value="Plipid/glycerol_acylTrfase"/>
</dbReference>
<keyword evidence="3" id="KW-0472">Membrane</keyword>
<sequence length="211" mass="24242">MKKLILIVTYTIFWRNFLKIIIGLKYYNQQIIRKKKQFILIANHNSHMDTMAIMSSMPSRYIHRVHPVAAEDFFGGSRFKEILMRYMVNATLIPRKRANSEEDVDPIEVMSNLLKKGRSIIIYPEGSRGAPGVMIDFKKGIGYLVKQNPTVDVIPVYLDGLHKTLPKGKNLILPYNCRIIFGDSINFDSFDLEDIINAAEKAIHKVKSLVE</sequence>
<proteinExistence type="predicted"/>
<name>A0A382HB23_9ZZZZ</name>
<dbReference type="AlphaFoldDB" id="A0A382HB23"/>
<keyword evidence="3" id="KW-1133">Transmembrane helix</keyword>
<keyword evidence="2" id="KW-0012">Acyltransferase</keyword>
<keyword evidence="1" id="KW-0808">Transferase</keyword>
<dbReference type="GO" id="GO:0003841">
    <property type="term" value="F:1-acylglycerol-3-phosphate O-acyltransferase activity"/>
    <property type="evidence" value="ECO:0007669"/>
    <property type="project" value="TreeGrafter"/>
</dbReference>
<feature type="domain" description="Phospholipid/glycerol acyltransferase" evidence="4">
    <location>
        <begin position="38"/>
        <end position="161"/>
    </location>
</feature>
<evidence type="ECO:0000256" key="1">
    <source>
        <dbReference type="ARBA" id="ARBA00022679"/>
    </source>
</evidence>
<evidence type="ECO:0000313" key="5">
    <source>
        <dbReference type="EMBL" id="SVB84490.1"/>
    </source>
</evidence>
<dbReference type="Pfam" id="PF01553">
    <property type="entry name" value="Acyltransferase"/>
    <property type="match status" value="1"/>
</dbReference>
<reference evidence="5" key="1">
    <citation type="submission" date="2018-05" db="EMBL/GenBank/DDBJ databases">
        <authorList>
            <person name="Lanie J.A."/>
            <person name="Ng W.-L."/>
            <person name="Kazmierczak K.M."/>
            <person name="Andrzejewski T.M."/>
            <person name="Davidsen T.M."/>
            <person name="Wayne K.J."/>
            <person name="Tettelin H."/>
            <person name="Glass J.I."/>
            <person name="Rusch D."/>
            <person name="Podicherti R."/>
            <person name="Tsui H.-C.T."/>
            <person name="Winkler M.E."/>
        </authorList>
    </citation>
    <scope>NUCLEOTIDE SEQUENCE</scope>
</reference>
<protein>
    <recommendedName>
        <fullName evidence="4">Phospholipid/glycerol acyltransferase domain-containing protein</fullName>
    </recommendedName>
</protein>
<dbReference type="SUPFAM" id="SSF69593">
    <property type="entry name" value="Glycerol-3-phosphate (1)-acyltransferase"/>
    <property type="match status" value="1"/>
</dbReference>
<evidence type="ECO:0000256" key="3">
    <source>
        <dbReference type="SAM" id="Phobius"/>
    </source>
</evidence>
<dbReference type="SMART" id="SM00563">
    <property type="entry name" value="PlsC"/>
    <property type="match status" value="1"/>
</dbReference>
<dbReference type="PANTHER" id="PTHR10434">
    <property type="entry name" value="1-ACYL-SN-GLYCEROL-3-PHOSPHATE ACYLTRANSFERASE"/>
    <property type="match status" value="1"/>
</dbReference>
<evidence type="ECO:0000259" key="4">
    <source>
        <dbReference type="SMART" id="SM00563"/>
    </source>
</evidence>
<dbReference type="PANTHER" id="PTHR10434:SF11">
    <property type="entry name" value="1-ACYL-SN-GLYCEROL-3-PHOSPHATE ACYLTRANSFERASE"/>
    <property type="match status" value="1"/>
</dbReference>
<organism evidence="5">
    <name type="scientific">marine metagenome</name>
    <dbReference type="NCBI Taxonomy" id="408172"/>
    <lineage>
        <taxon>unclassified sequences</taxon>
        <taxon>metagenomes</taxon>
        <taxon>ecological metagenomes</taxon>
    </lineage>
</organism>
<dbReference type="GO" id="GO:0006654">
    <property type="term" value="P:phosphatidic acid biosynthetic process"/>
    <property type="evidence" value="ECO:0007669"/>
    <property type="project" value="TreeGrafter"/>
</dbReference>
<gene>
    <name evidence="5" type="ORF">METZ01_LOCUS237344</name>
</gene>
<dbReference type="EMBL" id="UINC01060214">
    <property type="protein sequence ID" value="SVB84490.1"/>
    <property type="molecule type" value="Genomic_DNA"/>
</dbReference>
<accession>A0A382HB23</accession>
<dbReference type="CDD" id="cd07989">
    <property type="entry name" value="LPLAT_AGPAT-like"/>
    <property type="match status" value="1"/>
</dbReference>
<keyword evidence="3" id="KW-0812">Transmembrane</keyword>